<dbReference type="InterPro" id="IPR011011">
    <property type="entry name" value="Znf_FYVE_PHD"/>
</dbReference>
<feature type="region of interest" description="Disordered" evidence="10">
    <location>
        <begin position="1312"/>
        <end position="1489"/>
    </location>
</feature>
<feature type="compositionally biased region" description="Basic residues" evidence="10">
    <location>
        <begin position="1380"/>
        <end position="1393"/>
    </location>
</feature>
<dbReference type="GO" id="GO:0016887">
    <property type="term" value="F:ATP hydrolysis activity"/>
    <property type="evidence" value="ECO:0007669"/>
    <property type="project" value="TreeGrafter"/>
</dbReference>
<keyword evidence="3" id="KW-0479">Metal-binding</keyword>
<dbReference type="GO" id="GO:0000785">
    <property type="term" value="C:chromatin"/>
    <property type="evidence" value="ECO:0007669"/>
    <property type="project" value="TreeGrafter"/>
</dbReference>
<dbReference type="GO" id="GO:0005524">
    <property type="term" value="F:ATP binding"/>
    <property type="evidence" value="ECO:0007669"/>
    <property type="project" value="UniProtKB-KW"/>
</dbReference>
<evidence type="ECO:0008006" key="15">
    <source>
        <dbReference type="Google" id="ProtNLM"/>
    </source>
</evidence>
<dbReference type="SUPFAM" id="SSF54160">
    <property type="entry name" value="Chromo domain-like"/>
    <property type="match status" value="1"/>
</dbReference>
<dbReference type="GO" id="GO:0005634">
    <property type="term" value="C:nucleus"/>
    <property type="evidence" value="ECO:0007669"/>
    <property type="project" value="UniProtKB-SubCell"/>
</dbReference>
<dbReference type="InterPro" id="IPR056616">
    <property type="entry name" value="Chromo_MIT1"/>
</dbReference>
<dbReference type="PROSITE" id="PS51192">
    <property type="entry name" value="HELICASE_ATP_BIND_1"/>
    <property type="match status" value="1"/>
</dbReference>
<evidence type="ECO:0000256" key="7">
    <source>
        <dbReference type="ARBA" id="ARBA00022833"/>
    </source>
</evidence>
<keyword evidence="5" id="KW-0863">Zinc-finger</keyword>
<dbReference type="Gene3D" id="2.40.50.40">
    <property type="match status" value="1"/>
</dbReference>
<evidence type="ECO:0000256" key="3">
    <source>
        <dbReference type="ARBA" id="ARBA00022723"/>
    </source>
</evidence>
<keyword evidence="4" id="KW-0547">Nucleotide-binding</keyword>
<dbReference type="Pfam" id="PF00271">
    <property type="entry name" value="Helicase_C"/>
    <property type="match status" value="1"/>
</dbReference>
<dbReference type="GO" id="GO:0003677">
    <property type="term" value="F:DNA binding"/>
    <property type="evidence" value="ECO:0007669"/>
    <property type="project" value="TreeGrafter"/>
</dbReference>
<keyword evidence="8" id="KW-0067">ATP-binding</keyword>
<dbReference type="PANTHER" id="PTHR45623:SF17">
    <property type="entry name" value="CHROMODOMAIN-HELICASE-DNA-BINDING PROTEIN 3-RELATED"/>
    <property type="match status" value="1"/>
</dbReference>
<dbReference type="InterPro" id="IPR055565">
    <property type="entry name" value="DUF7141"/>
</dbReference>
<dbReference type="SMART" id="SM00487">
    <property type="entry name" value="DEXDc"/>
    <property type="match status" value="1"/>
</dbReference>
<feature type="region of interest" description="Disordered" evidence="10">
    <location>
        <begin position="156"/>
        <end position="317"/>
    </location>
</feature>
<keyword evidence="9" id="KW-0539">Nucleus</keyword>
<dbReference type="OrthoDB" id="5857104at2759"/>
<dbReference type="InterPro" id="IPR014001">
    <property type="entry name" value="Helicase_ATP-bd"/>
</dbReference>
<comment type="subcellular location">
    <subcellularLocation>
        <location evidence="1">Nucleus</location>
    </subcellularLocation>
</comment>
<feature type="compositionally biased region" description="Basic residues" evidence="10">
    <location>
        <begin position="274"/>
        <end position="297"/>
    </location>
</feature>
<dbReference type="GO" id="GO:0042393">
    <property type="term" value="F:histone binding"/>
    <property type="evidence" value="ECO:0007669"/>
    <property type="project" value="TreeGrafter"/>
</dbReference>
<evidence type="ECO:0000256" key="1">
    <source>
        <dbReference type="ARBA" id="ARBA00004123"/>
    </source>
</evidence>
<dbReference type="InterPro" id="IPR000330">
    <property type="entry name" value="SNF2_N"/>
</dbReference>
<dbReference type="CDD" id="cd18793">
    <property type="entry name" value="SF2_C_SNF"/>
    <property type="match status" value="1"/>
</dbReference>
<feature type="domain" description="Helicase ATP-binding" evidence="11">
    <location>
        <begin position="748"/>
        <end position="920"/>
    </location>
</feature>
<evidence type="ECO:0000256" key="2">
    <source>
        <dbReference type="ARBA" id="ARBA00011353"/>
    </source>
</evidence>
<keyword evidence="6" id="KW-0378">Hydrolase</keyword>
<dbReference type="SMART" id="SM00490">
    <property type="entry name" value="HELICc"/>
    <property type="match status" value="1"/>
</dbReference>
<evidence type="ECO:0000259" key="11">
    <source>
        <dbReference type="PROSITE" id="PS51192"/>
    </source>
</evidence>
<feature type="compositionally biased region" description="Acidic residues" evidence="10">
    <location>
        <begin position="1"/>
        <end position="17"/>
    </location>
</feature>
<protein>
    <recommendedName>
        <fullName evidence="15">CHD1-transcriptional regulator</fullName>
    </recommendedName>
</protein>
<keyword evidence="7" id="KW-0862">Zinc</keyword>
<dbReference type="GO" id="GO:0140658">
    <property type="term" value="F:ATP-dependent chromatin remodeler activity"/>
    <property type="evidence" value="ECO:0007669"/>
    <property type="project" value="TreeGrafter"/>
</dbReference>
<evidence type="ECO:0000256" key="8">
    <source>
        <dbReference type="ARBA" id="ARBA00022840"/>
    </source>
</evidence>
<dbReference type="PROSITE" id="PS51194">
    <property type="entry name" value="HELICASE_CTER"/>
    <property type="match status" value="1"/>
</dbReference>
<dbReference type="EMBL" id="SRPY01000440">
    <property type="protein sequence ID" value="KAG5923648.1"/>
    <property type="molecule type" value="Genomic_DNA"/>
</dbReference>
<dbReference type="InterPro" id="IPR001965">
    <property type="entry name" value="Znf_PHD"/>
</dbReference>
<sequence>MHDPSDDEPMKDDDEVTPDGPHEAAGAAEDASPSSPTIAFDFCAYQSGSQSSSDDASHAQASAAGFEHSTPPPRRGYRIEVSIPALPLASRREYEEPQSSVVERVCSLDMSAGGPGEVVEVEFTDGTLRKIPLSQIERFENGLGALDVFYENMEQSSRKRKFGPNEDWQSGGSSDESDTMDIDQAEEVQETTVNRQSRTRRSEAYSDAQVSSKSKPNDSDDSDILLEAPRRSSRKRQTRFPNPEATSRDLSDHDEDDDGFTPVVSDIMSSYPSSKRRSTRASKLRSKAPSRLSRSRGSRGSDIEFEQPRRSSRATRDVRYSQDLADIDDESLFRIDAGPQEAPKVVSVKEVFRPIPPESRFALVHMNTCYTCKATNSRGQIVYCQGCSFAYHKQCIGPRSAREHLATKVGEADFVLQCRFCIEHSQKKEKAAPRRSKCQSCMESGRSCAAFSKRQTARQEEKLREQNGGIDPWTPVREELLNNADNVLFRCGNCRRAWHQHHLPPIGCESPPSQSQGQAVGALKDYSIDWQCNECSSAQQKIHRLVAWRTRAPPAKHAVEFAHLSDDEKEYLVKWDTMSYFHCTWMPGAWIYGVVAAATRNSFAKRATEVDLFKTSEKEAIPEEYLMIDIIMRVKLSPTAVRGTSREDDEANISHISKMLVKFQGLGYDDVVWDTPPSKNSGDLYTAFELAYQDYLAGKHFQHSNSHKIRERIKEFRNSEHEEIAVQPAGLKRGKLMGYQIEGLNWLVSNYHSGRSVILADEMGLGKTVQVVSLVTYLVQESPQCWPFLISVPNATCPNWRREFRQWAPDLRVVTYHGGREPQDLAYKYELFPLGSRDMAAHVVIMSYDSTQDPRTRELFNSVRWAGLVVDEGQRLKNDRNLLYQALRAMKIPFRLLLTGTPLQNNKRELFNLIQFIDQSKNAEQLDLEFAILDKETLPKLHEMIRPYFLRRTKAGVLKFLPPMAQIILPVTMTVIQEKLSRSIMAKNPQLIKAIFANGKVGRKDRGSLNNILVQLRKCLCHPFMYSEAIEEKHDNPDIIHRNLVEASAKLLLLEVMLPKLKERGHRVLIFSQFLQQLDIMEDFLNGIGYDFRRLDGQMSSLEKQRRIDAFNAPDSPIFAFLLSTRAGGVGINLATADTVIIMDPDFNPHQDIQALSRAHRIGQKRKVLCFQLMTKDTVEERIMQIGKKKMALDHALIESMDDEDLAGDDLESILKHGAQALFADDYQKGAITYDGPSVDKLLDRSDIEQTKLDEEGSAEAQFSYAKVWANDKAALEDGLAAAVEDMAPEPVSSSVWDKILAQREEEARRQAAAVNETLGRGGRRRTTNNYKNDVLSEYLQDADGPNNSDSSSDDYAGADAGADDASASSSDEDHAQQGKTRKTSPSKAKRAKASPTAEDPDQGGPSTRTANANANANTMPTSSTVAKKVRGTWPSQDKRQVQVETRGVQSDVAGNQRMPSSSVQRPAKVGKSKTIHGQHGSNDERFPLQSHRFPQSSAAASQQSNVRNSAFMPTADGQHWNAQINHSVLNQRFIRIDHAQQHIKGSRTNAPTVFPLLGHEKHARLQQSQAEFLEHLSESNIRLTMDTIVHSQDFSKASKAQHLATLKDSLQRASRDKQQPNKKQKQKQQPEQQRQLNT</sequence>
<dbReference type="InterPro" id="IPR041684">
    <property type="entry name" value="Znf-PHD-like"/>
</dbReference>
<dbReference type="SUPFAM" id="SSF52540">
    <property type="entry name" value="P-loop containing nucleoside triphosphate hydrolases"/>
    <property type="match status" value="2"/>
</dbReference>
<name>A0A8K0J5J3_9HYPO</name>
<dbReference type="InterPro" id="IPR038718">
    <property type="entry name" value="SNF2-like_sf"/>
</dbReference>
<feature type="compositionally biased region" description="Acidic residues" evidence="10">
    <location>
        <begin position="175"/>
        <end position="189"/>
    </location>
</feature>
<dbReference type="Gene3D" id="3.30.40.10">
    <property type="entry name" value="Zinc/RING finger domain, C3HC4 (zinc finger)"/>
    <property type="match status" value="1"/>
</dbReference>
<evidence type="ECO:0000259" key="12">
    <source>
        <dbReference type="PROSITE" id="PS51194"/>
    </source>
</evidence>
<evidence type="ECO:0000256" key="4">
    <source>
        <dbReference type="ARBA" id="ARBA00022741"/>
    </source>
</evidence>
<evidence type="ECO:0000313" key="13">
    <source>
        <dbReference type="EMBL" id="KAG5923648.1"/>
    </source>
</evidence>
<evidence type="ECO:0000256" key="6">
    <source>
        <dbReference type="ARBA" id="ARBA00022801"/>
    </source>
</evidence>
<dbReference type="CDD" id="cd15489">
    <property type="entry name" value="PHD_SF"/>
    <property type="match status" value="2"/>
</dbReference>
<comment type="subunit">
    <text evidence="2">Component of the NuA4 histone acetyltransferase complex.</text>
</comment>
<feature type="compositionally biased region" description="Basic and acidic residues" evidence="10">
    <location>
        <begin position="1610"/>
        <end position="1620"/>
    </location>
</feature>
<dbReference type="InterPro" id="IPR027417">
    <property type="entry name" value="P-loop_NTPase"/>
</dbReference>
<reference evidence="13" key="1">
    <citation type="journal article" date="2020" name="bioRxiv">
        <title>Whole genome comparisons of ergot fungi reveals the divergence and evolution of species within the genus Claviceps are the result of varying mechanisms driving genome evolution and host range expansion.</title>
        <authorList>
            <person name="Wyka S.A."/>
            <person name="Mondo S.J."/>
            <person name="Liu M."/>
            <person name="Dettman J."/>
            <person name="Nalam V."/>
            <person name="Broders K.D."/>
        </authorList>
    </citation>
    <scope>NUCLEOTIDE SEQUENCE</scope>
    <source>
        <strain evidence="13">CCC 489</strain>
    </source>
</reference>
<feature type="region of interest" description="Disordered" evidence="10">
    <location>
        <begin position="1"/>
        <end position="77"/>
    </location>
</feature>
<evidence type="ECO:0000313" key="14">
    <source>
        <dbReference type="Proteomes" id="UP000811619"/>
    </source>
</evidence>
<dbReference type="Pfam" id="PF23615">
    <property type="entry name" value="Chromo_MIT1"/>
    <property type="match status" value="1"/>
</dbReference>
<keyword evidence="14" id="KW-1185">Reference proteome</keyword>
<dbReference type="SUPFAM" id="SSF57903">
    <property type="entry name" value="FYVE/PHD zinc finger"/>
    <property type="match status" value="1"/>
</dbReference>
<feature type="compositionally biased region" description="Low complexity" evidence="10">
    <location>
        <begin position="1342"/>
        <end position="1370"/>
    </location>
</feature>
<dbReference type="Proteomes" id="UP000811619">
    <property type="component" value="Unassembled WGS sequence"/>
</dbReference>
<dbReference type="Pfam" id="PF15446">
    <property type="entry name" value="zf-PHD-like"/>
    <property type="match status" value="1"/>
</dbReference>
<proteinExistence type="predicted"/>
<dbReference type="GO" id="GO:0008270">
    <property type="term" value="F:zinc ion binding"/>
    <property type="evidence" value="ECO:0007669"/>
    <property type="project" value="UniProtKB-KW"/>
</dbReference>
<dbReference type="InterPro" id="IPR013083">
    <property type="entry name" value="Znf_RING/FYVE/PHD"/>
</dbReference>
<feature type="region of interest" description="Disordered" evidence="10">
    <location>
        <begin position="1609"/>
        <end position="1639"/>
    </location>
</feature>
<evidence type="ECO:0000256" key="10">
    <source>
        <dbReference type="SAM" id="MobiDB-lite"/>
    </source>
</evidence>
<evidence type="ECO:0000256" key="9">
    <source>
        <dbReference type="ARBA" id="ARBA00023242"/>
    </source>
</evidence>
<comment type="caution">
    <text evidence="13">The sequence shown here is derived from an EMBL/GenBank/DDBJ whole genome shotgun (WGS) entry which is preliminary data.</text>
</comment>
<gene>
    <name evidence="13" type="ORF">E4U42_004894</name>
</gene>
<dbReference type="Gene3D" id="3.40.50.10810">
    <property type="entry name" value="Tandem AAA-ATPase domain"/>
    <property type="match status" value="1"/>
</dbReference>
<feature type="domain" description="Helicase C-terminal" evidence="12">
    <location>
        <begin position="1053"/>
        <end position="1205"/>
    </location>
</feature>
<dbReference type="Pfam" id="PF00176">
    <property type="entry name" value="SNF2-rel_dom"/>
    <property type="match status" value="1"/>
</dbReference>
<dbReference type="InterPro" id="IPR001650">
    <property type="entry name" value="Helicase_C-like"/>
</dbReference>
<dbReference type="CDD" id="cd17919">
    <property type="entry name" value="DEXHc_Snf"/>
    <property type="match status" value="1"/>
</dbReference>
<dbReference type="InterPro" id="IPR016197">
    <property type="entry name" value="Chromo-like_dom_sf"/>
</dbReference>
<feature type="compositionally biased region" description="Low complexity" evidence="10">
    <location>
        <begin position="46"/>
        <end position="65"/>
    </location>
</feature>
<dbReference type="GO" id="GO:0003682">
    <property type="term" value="F:chromatin binding"/>
    <property type="evidence" value="ECO:0007669"/>
    <property type="project" value="TreeGrafter"/>
</dbReference>
<feature type="compositionally biased region" description="Basic and acidic residues" evidence="10">
    <location>
        <begin position="299"/>
        <end position="317"/>
    </location>
</feature>
<dbReference type="InterPro" id="IPR049730">
    <property type="entry name" value="SNF2/RAD54-like_C"/>
</dbReference>
<evidence type="ECO:0000256" key="5">
    <source>
        <dbReference type="ARBA" id="ARBA00022771"/>
    </source>
</evidence>
<dbReference type="SMART" id="SM00249">
    <property type="entry name" value="PHD"/>
    <property type="match status" value="2"/>
</dbReference>
<accession>A0A8K0J5J3</accession>
<dbReference type="Gene3D" id="3.40.50.300">
    <property type="entry name" value="P-loop containing nucleotide triphosphate hydrolases"/>
    <property type="match status" value="1"/>
</dbReference>
<dbReference type="Pfam" id="PF23614">
    <property type="entry name" value="DUF7141"/>
    <property type="match status" value="1"/>
</dbReference>
<feature type="compositionally biased region" description="Low complexity" evidence="10">
    <location>
        <begin position="1628"/>
        <end position="1639"/>
    </location>
</feature>
<organism evidence="13 14">
    <name type="scientific">Claviceps africana</name>
    <dbReference type="NCBI Taxonomy" id="83212"/>
    <lineage>
        <taxon>Eukaryota</taxon>
        <taxon>Fungi</taxon>
        <taxon>Dikarya</taxon>
        <taxon>Ascomycota</taxon>
        <taxon>Pezizomycotina</taxon>
        <taxon>Sordariomycetes</taxon>
        <taxon>Hypocreomycetidae</taxon>
        <taxon>Hypocreales</taxon>
        <taxon>Clavicipitaceae</taxon>
        <taxon>Claviceps</taxon>
    </lineage>
</organism>
<dbReference type="PANTHER" id="PTHR45623">
    <property type="entry name" value="CHROMODOMAIN-HELICASE-DNA-BINDING PROTEIN 3-RELATED-RELATED"/>
    <property type="match status" value="1"/>
</dbReference>